<evidence type="ECO:0000313" key="4">
    <source>
        <dbReference type="Proteomes" id="UP000294360"/>
    </source>
</evidence>
<gene>
    <name evidence="3" type="ORF">MTUNDRAET4_1916</name>
</gene>
<dbReference type="KEGG" id="mtun:MTUNDRAET4_1916"/>
<sequence>MPRDRKPRLPPAESSSYEVGYGKPPTASRFQPGRSDNPKGRPNGAANRLPALNEERLKSIILEEAYRSIMVNDGKRQASIPMAQAVVRAIAVSAARGQPRAQQLFATLLSETERANKAAYDDYLKTAIEYKQHWEEILDRRERLGLSGPEPLPHPDDIILDFRRNEVVIKGPMTRQDKIEWDRLYARVEESDREIEEMTASLKDPENEHYQTFIEDDIQHERRLRDMIVKAIGEPKDRRRR</sequence>
<evidence type="ECO:0000259" key="2">
    <source>
        <dbReference type="Pfam" id="PF18932"/>
    </source>
</evidence>
<name>A0A4U8Z0R3_METTU</name>
<reference evidence="3 4" key="1">
    <citation type="submission" date="2019-03" db="EMBL/GenBank/DDBJ databases">
        <authorList>
            <person name="Kox A.R. M."/>
        </authorList>
    </citation>
    <scope>NUCLEOTIDE SEQUENCE [LARGE SCALE GENOMIC DNA]</scope>
    <source>
        <strain evidence="3">MTUNDRAET4 annotated genome</strain>
    </source>
</reference>
<evidence type="ECO:0000256" key="1">
    <source>
        <dbReference type="SAM" id="MobiDB-lite"/>
    </source>
</evidence>
<feature type="domain" description="DUF5681" evidence="2">
    <location>
        <begin position="27"/>
        <end position="112"/>
    </location>
</feature>
<accession>A0A4U8Z0R3</accession>
<proteinExistence type="predicted"/>
<dbReference type="OrthoDB" id="2086138at2"/>
<organism evidence="3 4">
    <name type="scientific">Methylocella tundrae</name>
    <dbReference type="NCBI Taxonomy" id="227605"/>
    <lineage>
        <taxon>Bacteria</taxon>
        <taxon>Pseudomonadati</taxon>
        <taxon>Pseudomonadota</taxon>
        <taxon>Alphaproteobacteria</taxon>
        <taxon>Hyphomicrobiales</taxon>
        <taxon>Beijerinckiaceae</taxon>
        <taxon>Methylocella</taxon>
    </lineage>
</organism>
<dbReference type="Pfam" id="PF18932">
    <property type="entry name" value="DUF5681"/>
    <property type="match status" value="1"/>
</dbReference>
<dbReference type="RefSeq" id="WP_134488920.1">
    <property type="nucleotide sequence ID" value="NZ_CP139089.1"/>
</dbReference>
<feature type="region of interest" description="Disordered" evidence="1">
    <location>
        <begin position="1"/>
        <end position="50"/>
    </location>
</feature>
<dbReference type="InterPro" id="IPR043736">
    <property type="entry name" value="DUF5681"/>
</dbReference>
<protein>
    <recommendedName>
        <fullName evidence="2">DUF5681 domain-containing protein</fullName>
    </recommendedName>
</protein>
<dbReference type="Proteomes" id="UP000294360">
    <property type="component" value="Chromosome"/>
</dbReference>
<dbReference type="AlphaFoldDB" id="A0A4U8Z0R3"/>
<dbReference type="EMBL" id="LR536450">
    <property type="protein sequence ID" value="VFU08809.1"/>
    <property type="molecule type" value="Genomic_DNA"/>
</dbReference>
<evidence type="ECO:0000313" key="3">
    <source>
        <dbReference type="EMBL" id="VFU08809.1"/>
    </source>
</evidence>